<name>A0A921JNM6_LACJH</name>
<evidence type="ECO:0000313" key="2">
    <source>
        <dbReference type="Proteomes" id="UP000732527"/>
    </source>
</evidence>
<protein>
    <recommendedName>
        <fullName evidence="3">Phage transcriptional regulator, ArpU family</fullName>
    </recommendedName>
</protein>
<proteinExistence type="predicted"/>
<accession>A0A921JNM6</accession>
<reference evidence="1" key="1">
    <citation type="journal article" date="2021" name="PeerJ">
        <title>Extensive microbial diversity within the chicken gut microbiome revealed by metagenomics and culture.</title>
        <authorList>
            <person name="Gilroy R."/>
            <person name="Ravi A."/>
            <person name="Getino M."/>
            <person name="Pursley I."/>
            <person name="Horton D.L."/>
            <person name="Alikhan N.F."/>
            <person name="Baker D."/>
            <person name="Gharbi K."/>
            <person name="Hall N."/>
            <person name="Watson M."/>
            <person name="Adriaenssens E.M."/>
            <person name="Foster-Nyarko E."/>
            <person name="Jarju S."/>
            <person name="Secka A."/>
            <person name="Antonio M."/>
            <person name="Oren A."/>
            <person name="Chaudhuri R.R."/>
            <person name="La Ragione R."/>
            <person name="Hildebrand F."/>
            <person name="Pallen M.J."/>
        </authorList>
    </citation>
    <scope>NUCLEOTIDE SEQUENCE</scope>
    <source>
        <strain evidence="1">CHK192-2623</strain>
    </source>
</reference>
<dbReference type="EMBL" id="DYYQ01000017">
    <property type="protein sequence ID" value="HJE49207.1"/>
    <property type="molecule type" value="Genomic_DNA"/>
</dbReference>
<evidence type="ECO:0008006" key="3">
    <source>
        <dbReference type="Google" id="ProtNLM"/>
    </source>
</evidence>
<reference evidence="1" key="2">
    <citation type="submission" date="2021-09" db="EMBL/GenBank/DDBJ databases">
        <authorList>
            <person name="Gilroy R."/>
        </authorList>
    </citation>
    <scope>NUCLEOTIDE SEQUENCE</scope>
    <source>
        <strain evidence="1">CHK192-2623</strain>
    </source>
</reference>
<gene>
    <name evidence="1" type="ORF">K8V69_03365</name>
</gene>
<dbReference type="Proteomes" id="UP000732527">
    <property type="component" value="Unassembled WGS sequence"/>
</dbReference>
<organism evidence="1 2">
    <name type="scientific">Lactobacillus johnsonii</name>
    <dbReference type="NCBI Taxonomy" id="33959"/>
    <lineage>
        <taxon>Bacteria</taxon>
        <taxon>Bacillati</taxon>
        <taxon>Bacillota</taxon>
        <taxon>Bacilli</taxon>
        <taxon>Lactobacillales</taxon>
        <taxon>Lactobacillaceae</taxon>
        <taxon>Lactobacillus</taxon>
    </lineage>
</organism>
<comment type="caution">
    <text evidence="1">The sequence shown here is derived from an EMBL/GenBank/DDBJ whole genome shotgun (WGS) entry which is preliminary data.</text>
</comment>
<evidence type="ECO:0000313" key="1">
    <source>
        <dbReference type="EMBL" id="HJE49207.1"/>
    </source>
</evidence>
<sequence length="153" mass="17968">MYYLKEFEHWDRKKTAANVQQFLTNDFPIIMSRADKQITDITSPQLNSIPSHTNGNSQEKKVLDHINYVAVFLCVADTYAHMSNDGMKYREIIKLLCLYKLDRNTVSNRLGIDTSTLDKRKVGALCEFANRFEVQKKRREHQVDWIPNFRVPK</sequence>
<dbReference type="AlphaFoldDB" id="A0A921JNM6"/>